<protein>
    <recommendedName>
        <fullName evidence="16">Two-component response regulator-like APRR5</fullName>
    </recommendedName>
</protein>
<organism evidence="14 15">
    <name type="scientific">Escallonia rubra</name>
    <dbReference type="NCBI Taxonomy" id="112253"/>
    <lineage>
        <taxon>Eukaryota</taxon>
        <taxon>Viridiplantae</taxon>
        <taxon>Streptophyta</taxon>
        <taxon>Embryophyta</taxon>
        <taxon>Tracheophyta</taxon>
        <taxon>Spermatophyta</taxon>
        <taxon>Magnoliopsida</taxon>
        <taxon>eudicotyledons</taxon>
        <taxon>Gunneridae</taxon>
        <taxon>Pentapetalae</taxon>
        <taxon>asterids</taxon>
        <taxon>campanulids</taxon>
        <taxon>Escalloniales</taxon>
        <taxon>Escalloniaceae</taxon>
        <taxon>Escallonia</taxon>
    </lineage>
</organism>
<dbReference type="EMBL" id="JAVXUO010002486">
    <property type="protein sequence ID" value="KAK2972791.1"/>
    <property type="molecule type" value="Genomic_DNA"/>
</dbReference>
<evidence type="ECO:0000256" key="5">
    <source>
        <dbReference type="ARBA" id="ARBA00023108"/>
    </source>
</evidence>
<dbReference type="InterPro" id="IPR011006">
    <property type="entry name" value="CheY-like_superfamily"/>
</dbReference>
<reference evidence="14" key="1">
    <citation type="submission" date="2022-12" db="EMBL/GenBank/DDBJ databases">
        <title>Draft genome assemblies for two species of Escallonia (Escalloniales).</title>
        <authorList>
            <person name="Chanderbali A."/>
            <person name="Dervinis C."/>
            <person name="Anghel I."/>
            <person name="Soltis D."/>
            <person name="Soltis P."/>
            <person name="Zapata F."/>
        </authorList>
    </citation>
    <scope>NUCLEOTIDE SEQUENCE</scope>
    <source>
        <strain evidence="14">UCBG92.1500</strain>
        <tissue evidence="14">Leaf</tissue>
    </source>
</reference>
<dbReference type="GO" id="GO:0005634">
    <property type="term" value="C:nucleus"/>
    <property type="evidence" value="ECO:0007669"/>
    <property type="project" value="UniProtKB-SubCell"/>
</dbReference>
<accession>A0AA88R4V0</accession>
<comment type="similarity">
    <text evidence="2">Belongs to the ARR-like family.</text>
</comment>
<keyword evidence="15" id="KW-1185">Reference proteome</keyword>
<name>A0AA88R4V0_9ASTE</name>
<dbReference type="Gene3D" id="3.40.50.2300">
    <property type="match status" value="1"/>
</dbReference>
<evidence type="ECO:0000259" key="13">
    <source>
        <dbReference type="PROSITE" id="PS51017"/>
    </source>
</evidence>
<evidence type="ECO:0000256" key="3">
    <source>
        <dbReference type="ARBA" id="ARBA00023012"/>
    </source>
</evidence>
<feature type="region of interest" description="Disordered" evidence="10">
    <location>
        <begin position="533"/>
        <end position="567"/>
    </location>
</feature>
<dbReference type="Pfam" id="PF00072">
    <property type="entry name" value="Response_reg"/>
    <property type="match status" value="1"/>
</dbReference>
<dbReference type="CDD" id="cd17582">
    <property type="entry name" value="psREC_PRR"/>
    <property type="match status" value="1"/>
</dbReference>
<dbReference type="AlphaFoldDB" id="A0AA88R4V0"/>
<dbReference type="InterPro" id="IPR045279">
    <property type="entry name" value="ARR-like"/>
</dbReference>
<dbReference type="PANTHER" id="PTHR43874:SF95">
    <property type="entry name" value="TWO-COMPONENT RESPONSE REGULATOR-LIKE APRR5"/>
    <property type="match status" value="1"/>
</dbReference>
<gene>
    <name evidence="14" type="ORF">RJ640_028319</name>
</gene>
<keyword evidence="11" id="KW-0472">Membrane</keyword>
<evidence type="ECO:0000256" key="10">
    <source>
        <dbReference type="SAM" id="MobiDB-lite"/>
    </source>
</evidence>
<keyword evidence="6" id="KW-0804">Transcription</keyword>
<evidence type="ECO:0000259" key="12">
    <source>
        <dbReference type="PROSITE" id="PS50110"/>
    </source>
</evidence>
<keyword evidence="11" id="KW-1133">Transmembrane helix</keyword>
<evidence type="ECO:0000256" key="7">
    <source>
        <dbReference type="ARBA" id="ARBA00023242"/>
    </source>
</evidence>
<evidence type="ECO:0000256" key="2">
    <source>
        <dbReference type="ARBA" id="ARBA00010330"/>
    </source>
</evidence>
<evidence type="ECO:0000256" key="6">
    <source>
        <dbReference type="ARBA" id="ARBA00023163"/>
    </source>
</evidence>
<comment type="caution">
    <text evidence="14">The sequence shown here is derived from an EMBL/GenBank/DDBJ whole genome shotgun (WGS) entry which is preliminary data.</text>
</comment>
<feature type="compositionally biased region" description="Polar residues" evidence="10">
    <location>
        <begin position="533"/>
        <end position="543"/>
    </location>
</feature>
<feature type="transmembrane region" description="Helical" evidence="11">
    <location>
        <begin position="789"/>
        <end position="811"/>
    </location>
</feature>
<evidence type="ECO:0000313" key="15">
    <source>
        <dbReference type="Proteomes" id="UP001187471"/>
    </source>
</evidence>
<keyword evidence="3" id="KW-0902">Two-component regulatory system</keyword>
<keyword evidence="5" id="KW-0090">Biological rhythms</keyword>
<proteinExistence type="inferred from homology"/>
<dbReference type="InterPro" id="IPR001789">
    <property type="entry name" value="Sig_transdc_resp-reg_receiver"/>
</dbReference>
<dbReference type="PROSITE" id="PS50110">
    <property type="entry name" value="RESPONSE_REGULATORY"/>
    <property type="match status" value="1"/>
</dbReference>
<comment type="caution">
    <text evidence="8">Lacks conserved residue(s) required for the propagation of feature annotation.</text>
</comment>
<keyword evidence="7 9" id="KW-0539">Nucleus</keyword>
<dbReference type="GO" id="GO:0000160">
    <property type="term" value="P:phosphorelay signal transduction system"/>
    <property type="evidence" value="ECO:0007669"/>
    <property type="project" value="UniProtKB-KW"/>
</dbReference>
<keyword evidence="11" id="KW-0812">Transmembrane</keyword>
<dbReference type="GO" id="GO:0009736">
    <property type="term" value="P:cytokinin-activated signaling pathway"/>
    <property type="evidence" value="ECO:0007669"/>
    <property type="project" value="InterPro"/>
</dbReference>
<feature type="domain" description="Response regulatory" evidence="12">
    <location>
        <begin position="41"/>
        <end position="159"/>
    </location>
</feature>
<dbReference type="Proteomes" id="UP001187471">
    <property type="component" value="Unassembled WGS sequence"/>
</dbReference>
<comment type="subcellular location">
    <subcellularLocation>
        <location evidence="1 9">Nucleus</location>
    </subcellularLocation>
</comment>
<feature type="compositionally biased region" description="Basic and acidic residues" evidence="10">
    <location>
        <begin position="544"/>
        <end position="557"/>
    </location>
</feature>
<evidence type="ECO:0000256" key="9">
    <source>
        <dbReference type="PROSITE-ProRule" id="PRU00357"/>
    </source>
</evidence>
<sequence>MGEVVVSSEGGGLEMEKMKEDGSAMSSVVRWEKFLPKMVLRVLLIEADDSTRQIIAALLRKCSYKVAAVSDGLKAWEVLKGRPNSIDLILTEVELPSISGFALLTLITEHEICKNIPVIMMSLHDSVSTVYKCMLRGAADFLVKPLRKNELKNLWQHVWRRQASASSGNEPQDESDPQQKVEATAENNATSNHSSGYMACIQKNRECIEKGSDAQSSCTRPDLEADGAQLERTQDLSQPKWRNSLCNETKAQKDEEAVEANKVLLMHDNEAGGSAAAACTNDYTLTWGGETAPDSQQKSANAISEACDNNHVIVNSCREAIDLIGAIDNYRNCSYINSALDCGTNKINSSPQLDLSLRRSNPSGSVNQVTDETHESHILKHSDASAFSRYVNRTMQPLHSTSASICNQQRDYESNSEKQLSGHALKFNYERQTPAESSHINTLPLTAGQIPFRGAQRKVYPVPVPVRGTRFERLSTAYGSVLPPIYCTQSGPSSMQSPGSSGPPEPSFQVNPFYHFNPESRNSEQVNNMIDQNTSNATGQTEPRQGHKLEKTEDRGHFSSATDQSASSSFCNGTLSHLNSMGSGCNGNANFAPVGRPATQCRNEATLIQDGNSDRSTLREAALNKFRMKRKDRCYEKKVRYESRKKLAEQRPRVKGQFVRQAQTEPLSMEIDDQFGNSSVGTKNPKTTNQLASQATLSSGKRNYKWGLEDGLANSQKQQREKLLLLSATKGSLYNLPPPFLLCLVNFSLCLPPSLPPSLPHLQMSKFDAKSPQHCGERRVKIYKLYKKLFYAFSTCLLSFLSLIFLVYLILHPTKPEFSLKEAEINQLNLSGSHLINSSIQLTLLSKNPNQKVGIYYDQLQVYASYKGQQITVDTSLPPFYQGHEDSNLLTASLVGSGLPVASSFGYEVGRDQTAGQLALNLKINGRLRWKVGTWVSGRYRFNVNCVAIMPFGPSIPSGPLSSKQGSQCSTTV</sequence>
<evidence type="ECO:0000256" key="11">
    <source>
        <dbReference type="SAM" id="Phobius"/>
    </source>
</evidence>
<evidence type="ECO:0000256" key="1">
    <source>
        <dbReference type="ARBA" id="ARBA00004123"/>
    </source>
</evidence>
<dbReference type="SMART" id="SM00448">
    <property type="entry name" value="REC"/>
    <property type="match status" value="1"/>
</dbReference>
<feature type="compositionally biased region" description="Polar residues" evidence="10">
    <location>
        <begin position="185"/>
        <end position="194"/>
    </location>
</feature>
<dbReference type="InterPro" id="IPR010402">
    <property type="entry name" value="CCT_domain"/>
</dbReference>
<evidence type="ECO:0000313" key="14">
    <source>
        <dbReference type="EMBL" id="KAK2972791.1"/>
    </source>
</evidence>
<dbReference type="PANTHER" id="PTHR43874">
    <property type="entry name" value="TWO-COMPONENT RESPONSE REGULATOR"/>
    <property type="match status" value="1"/>
</dbReference>
<keyword evidence="4" id="KW-0805">Transcription regulation</keyword>
<feature type="region of interest" description="Disordered" evidence="10">
    <location>
        <begin position="163"/>
        <end position="194"/>
    </location>
</feature>
<dbReference type="InterPro" id="IPR004864">
    <property type="entry name" value="LEA_2"/>
</dbReference>
<evidence type="ECO:0008006" key="16">
    <source>
        <dbReference type="Google" id="ProtNLM"/>
    </source>
</evidence>
<dbReference type="Pfam" id="PF06203">
    <property type="entry name" value="CCT"/>
    <property type="match status" value="1"/>
</dbReference>
<dbReference type="PROSITE" id="PS51017">
    <property type="entry name" value="CCT"/>
    <property type="match status" value="1"/>
</dbReference>
<feature type="compositionally biased region" description="Low complexity" evidence="10">
    <location>
        <begin position="490"/>
        <end position="500"/>
    </location>
</feature>
<evidence type="ECO:0000256" key="4">
    <source>
        <dbReference type="ARBA" id="ARBA00023015"/>
    </source>
</evidence>
<dbReference type="SUPFAM" id="SSF52172">
    <property type="entry name" value="CheY-like"/>
    <property type="match status" value="1"/>
</dbReference>
<dbReference type="Pfam" id="PF03168">
    <property type="entry name" value="LEA_2"/>
    <property type="match status" value="1"/>
</dbReference>
<feature type="region of interest" description="Disordered" evidence="10">
    <location>
        <begin position="489"/>
        <end position="520"/>
    </location>
</feature>
<dbReference type="GO" id="GO:0048511">
    <property type="term" value="P:rhythmic process"/>
    <property type="evidence" value="ECO:0007669"/>
    <property type="project" value="UniProtKB-KW"/>
</dbReference>
<feature type="domain" description="CCT" evidence="13">
    <location>
        <begin position="619"/>
        <end position="661"/>
    </location>
</feature>
<evidence type="ECO:0000256" key="8">
    <source>
        <dbReference type="PROSITE-ProRule" id="PRU00169"/>
    </source>
</evidence>